<evidence type="ECO:0000313" key="2">
    <source>
        <dbReference type="EMBL" id="GER32353.1"/>
    </source>
</evidence>
<dbReference type="PANTHER" id="PTHR33294">
    <property type="entry name" value="AWPM-19-LIKE FAMILY PROTEIN"/>
    <property type="match status" value="1"/>
</dbReference>
<keyword evidence="1" id="KW-0472">Membrane</keyword>
<keyword evidence="1" id="KW-1133">Transmembrane helix</keyword>
<dbReference type="Pfam" id="PF05512">
    <property type="entry name" value="AWPM-19"/>
    <property type="match status" value="1"/>
</dbReference>
<dbReference type="InterPro" id="IPR008390">
    <property type="entry name" value="AWPM-19"/>
</dbReference>
<keyword evidence="3" id="KW-1185">Reference proteome</keyword>
<protein>
    <submittedName>
        <fullName evidence="2">AWPM-19-like family protein</fullName>
    </submittedName>
</protein>
<dbReference type="EMBL" id="BKCP01004583">
    <property type="protein sequence ID" value="GER32353.1"/>
    <property type="molecule type" value="Genomic_DNA"/>
</dbReference>
<dbReference type="Proteomes" id="UP000325081">
    <property type="component" value="Unassembled WGS sequence"/>
</dbReference>
<comment type="caution">
    <text evidence="2">The sequence shown here is derived from an EMBL/GenBank/DDBJ whole genome shotgun (WGS) entry which is preliminary data.</text>
</comment>
<accession>A0A5A7PHJ9</accession>
<sequence>MASGADKSTALVFLTANVILYFIIIVFSSWAVNHGIEQSRYTASVLSLPAHIFPIYFPFGNMATGFVVILSLIAGVVGFTTSIIGIYNVKQWNAPNLHAAASSSLVAWLLTLLAMGVACNEISIGWIESNLRILETALILVSGSHLFSTVAIHIGVADVVASTTPMII</sequence>
<feature type="transmembrane region" description="Helical" evidence="1">
    <location>
        <begin position="65"/>
        <end position="87"/>
    </location>
</feature>
<name>A0A5A7PHJ9_STRAF</name>
<proteinExistence type="predicted"/>
<evidence type="ECO:0000313" key="3">
    <source>
        <dbReference type="Proteomes" id="UP000325081"/>
    </source>
</evidence>
<feature type="transmembrane region" description="Helical" evidence="1">
    <location>
        <begin position="12"/>
        <end position="32"/>
    </location>
</feature>
<organism evidence="2 3">
    <name type="scientific">Striga asiatica</name>
    <name type="common">Asiatic witchweed</name>
    <name type="synonym">Buchnera asiatica</name>
    <dbReference type="NCBI Taxonomy" id="4170"/>
    <lineage>
        <taxon>Eukaryota</taxon>
        <taxon>Viridiplantae</taxon>
        <taxon>Streptophyta</taxon>
        <taxon>Embryophyta</taxon>
        <taxon>Tracheophyta</taxon>
        <taxon>Spermatophyta</taxon>
        <taxon>Magnoliopsida</taxon>
        <taxon>eudicotyledons</taxon>
        <taxon>Gunneridae</taxon>
        <taxon>Pentapetalae</taxon>
        <taxon>asterids</taxon>
        <taxon>lamiids</taxon>
        <taxon>Lamiales</taxon>
        <taxon>Orobanchaceae</taxon>
        <taxon>Buchnereae</taxon>
        <taxon>Striga</taxon>
    </lineage>
</organism>
<feature type="transmembrane region" description="Helical" evidence="1">
    <location>
        <begin position="99"/>
        <end position="118"/>
    </location>
</feature>
<dbReference type="PANTHER" id="PTHR33294:SF3">
    <property type="entry name" value="AWPM-19-LIKE FAMILY PROTEIN"/>
    <property type="match status" value="1"/>
</dbReference>
<feature type="transmembrane region" description="Helical" evidence="1">
    <location>
        <begin position="138"/>
        <end position="161"/>
    </location>
</feature>
<dbReference type="OrthoDB" id="779714at2759"/>
<evidence type="ECO:0000256" key="1">
    <source>
        <dbReference type="SAM" id="Phobius"/>
    </source>
</evidence>
<keyword evidence="1" id="KW-0812">Transmembrane</keyword>
<gene>
    <name evidence="2" type="ORF">STAS_08405</name>
</gene>
<reference evidence="3" key="1">
    <citation type="journal article" date="2019" name="Curr. Biol.">
        <title>Genome Sequence of Striga asiatica Provides Insight into the Evolution of Plant Parasitism.</title>
        <authorList>
            <person name="Yoshida S."/>
            <person name="Kim S."/>
            <person name="Wafula E.K."/>
            <person name="Tanskanen J."/>
            <person name="Kim Y.M."/>
            <person name="Honaas L."/>
            <person name="Yang Z."/>
            <person name="Spallek T."/>
            <person name="Conn C.E."/>
            <person name="Ichihashi Y."/>
            <person name="Cheong K."/>
            <person name="Cui S."/>
            <person name="Der J.P."/>
            <person name="Gundlach H."/>
            <person name="Jiao Y."/>
            <person name="Hori C."/>
            <person name="Ishida J.K."/>
            <person name="Kasahara H."/>
            <person name="Kiba T."/>
            <person name="Kim M.S."/>
            <person name="Koo N."/>
            <person name="Laohavisit A."/>
            <person name="Lee Y.H."/>
            <person name="Lumba S."/>
            <person name="McCourt P."/>
            <person name="Mortimer J.C."/>
            <person name="Mutuku J.M."/>
            <person name="Nomura T."/>
            <person name="Sasaki-Sekimoto Y."/>
            <person name="Seto Y."/>
            <person name="Wang Y."/>
            <person name="Wakatake T."/>
            <person name="Sakakibara H."/>
            <person name="Demura T."/>
            <person name="Yamaguchi S."/>
            <person name="Yoneyama K."/>
            <person name="Manabe R.I."/>
            <person name="Nelson D.C."/>
            <person name="Schulman A.H."/>
            <person name="Timko M.P."/>
            <person name="dePamphilis C.W."/>
            <person name="Choi D."/>
            <person name="Shirasu K."/>
        </authorList>
    </citation>
    <scope>NUCLEOTIDE SEQUENCE [LARGE SCALE GENOMIC DNA]</scope>
    <source>
        <strain evidence="3">cv. UVA1</strain>
    </source>
</reference>
<dbReference type="AlphaFoldDB" id="A0A5A7PHJ9"/>